<proteinExistence type="predicted"/>
<dbReference type="AlphaFoldDB" id="A0A1G2CG67"/>
<sequence>MLTKNDGFATYVGMFLATAVLLVALFAGFSSVFGAASSSVTSQVIVGNAAPTVSAVSLNHGNAIVLNPNATTSFDINYTITDNNGCADVVETLAGTSTAYRHGGAATCATEAPTASNRSCYVRVLATRATSTCQNSITINVTDTVKIYYFADSTGNTSSSFPSDFWAAFASALDLQNATGSATSSNVNVNILTAINVTTSSLNYGTIAASSTSAVQNATGTNAGNSTTTLQLYALSTLTSGSNSIATSSQHYATSSFTFGGSEPALSATPTTLANYLLATPTSTVNVAQTTFWAVNVPAGTATGTYTGTNVFSPLFFP</sequence>
<dbReference type="STRING" id="1798650.A2945_03325"/>
<accession>A0A1G2CG67</accession>
<organism evidence="1 2">
    <name type="scientific">Candidatus Liptonbacteria bacterium RIFCSPLOWO2_01_FULL_52_25</name>
    <dbReference type="NCBI Taxonomy" id="1798650"/>
    <lineage>
        <taxon>Bacteria</taxon>
        <taxon>Candidatus Liptoniibacteriota</taxon>
    </lineage>
</organism>
<name>A0A1G2CG67_9BACT</name>
<evidence type="ECO:0000313" key="2">
    <source>
        <dbReference type="Proteomes" id="UP000178880"/>
    </source>
</evidence>
<evidence type="ECO:0000313" key="1">
    <source>
        <dbReference type="EMBL" id="OGY99650.1"/>
    </source>
</evidence>
<dbReference type="EMBL" id="MHLA01000014">
    <property type="protein sequence ID" value="OGY99650.1"/>
    <property type="molecule type" value="Genomic_DNA"/>
</dbReference>
<dbReference type="Proteomes" id="UP000178880">
    <property type="component" value="Unassembled WGS sequence"/>
</dbReference>
<comment type="caution">
    <text evidence="1">The sequence shown here is derived from an EMBL/GenBank/DDBJ whole genome shotgun (WGS) entry which is preliminary data.</text>
</comment>
<reference evidence="1 2" key="1">
    <citation type="journal article" date="2016" name="Nat. Commun.">
        <title>Thousands of microbial genomes shed light on interconnected biogeochemical processes in an aquifer system.</title>
        <authorList>
            <person name="Anantharaman K."/>
            <person name="Brown C.T."/>
            <person name="Hug L.A."/>
            <person name="Sharon I."/>
            <person name="Castelle C.J."/>
            <person name="Probst A.J."/>
            <person name="Thomas B.C."/>
            <person name="Singh A."/>
            <person name="Wilkins M.J."/>
            <person name="Karaoz U."/>
            <person name="Brodie E.L."/>
            <person name="Williams K.H."/>
            <person name="Hubbard S.S."/>
            <person name="Banfield J.F."/>
        </authorList>
    </citation>
    <scope>NUCLEOTIDE SEQUENCE [LARGE SCALE GENOMIC DNA]</scope>
</reference>
<protein>
    <submittedName>
        <fullName evidence="1">Uncharacterized protein</fullName>
    </submittedName>
</protein>
<gene>
    <name evidence="1" type="ORF">A2945_03325</name>
</gene>